<protein>
    <submittedName>
        <fullName evidence="1">Uncharacterized protein</fullName>
    </submittedName>
</protein>
<dbReference type="AlphaFoldDB" id="A0A0E9SQM4"/>
<reference evidence="1" key="1">
    <citation type="submission" date="2014-11" db="EMBL/GenBank/DDBJ databases">
        <authorList>
            <person name="Amaro Gonzalez C."/>
        </authorList>
    </citation>
    <scope>NUCLEOTIDE SEQUENCE</scope>
</reference>
<proteinExistence type="predicted"/>
<dbReference type="EMBL" id="GBXM01064966">
    <property type="protein sequence ID" value="JAH43611.1"/>
    <property type="molecule type" value="Transcribed_RNA"/>
</dbReference>
<name>A0A0E9SQM4_ANGAN</name>
<organism evidence="1">
    <name type="scientific">Anguilla anguilla</name>
    <name type="common">European freshwater eel</name>
    <name type="synonym">Muraena anguilla</name>
    <dbReference type="NCBI Taxonomy" id="7936"/>
    <lineage>
        <taxon>Eukaryota</taxon>
        <taxon>Metazoa</taxon>
        <taxon>Chordata</taxon>
        <taxon>Craniata</taxon>
        <taxon>Vertebrata</taxon>
        <taxon>Euteleostomi</taxon>
        <taxon>Actinopterygii</taxon>
        <taxon>Neopterygii</taxon>
        <taxon>Teleostei</taxon>
        <taxon>Anguilliformes</taxon>
        <taxon>Anguillidae</taxon>
        <taxon>Anguilla</taxon>
    </lineage>
</organism>
<reference evidence="1" key="2">
    <citation type="journal article" date="2015" name="Fish Shellfish Immunol.">
        <title>Early steps in the European eel (Anguilla anguilla)-Vibrio vulnificus interaction in the gills: Role of the RtxA13 toxin.</title>
        <authorList>
            <person name="Callol A."/>
            <person name="Pajuelo D."/>
            <person name="Ebbesson L."/>
            <person name="Teles M."/>
            <person name="MacKenzie S."/>
            <person name="Amaro C."/>
        </authorList>
    </citation>
    <scope>NUCLEOTIDE SEQUENCE</scope>
</reference>
<sequence>MAPGLFIMRHRMGRFCGPLLSFPVLQSSDSNRLFQSRN</sequence>
<evidence type="ECO:0000313" key="1">
    <source>
        <dbReference type="EMBL" id="JAH43611.1"/>
    </source>
</evidence>
<accession>A0A0E9SQM4</accession>